<dbReference type="EMBL" id="FRAN01000002">
    <property type="protein sequence ID" value="SHK50456.1"/>
    <property type="molecule type" value="Genomic_DNA"/>
</dbReference>
<dbReference type="eggNOG" id="arCOG13972">
    <property type="taxonomic scope" value="Archaea"/>
</dbReference>
<sequence>MAANPPDTTTFEPSHTLTAADFHGSAGAIFELALDRATDGYVGIDHDELEMDLPDAPRCRTTWNAVRDSLSWVDDEHPGAWYHASLPDASAEFRDLWSLEDGDSGAFFLHTVVLTIDDEWLFFAVPHHSLCWLNAPDESFVDAVDDALAKHRACVLPEKTRVEWTGDGRNYSISGTSLCVEGGRLRTRGCYGLSNLETVRANEDERTLSLTWQPDPIPGAVGRALMSAMSLVYDPPERLQFEDEATFRDAESILREIIEKRDPTV</sequence>
<accession>E7QQM9</accession>
<gene>
    <name evidence="2" type="ORF">SAMN05444342_1483</name>
    <name evidence="1" type="ORF">ZOD2009_05497</name>
</gene>
<evidence type="ECO:0000313" key="4">
    <source>
        <dbReference type="Proteomes" id="UP000184203"/>
    </source>
</evidence>
<evidence type="ECO:0000313" key="3">
    <source>
        <dbReference type="Proteomes" id="UP000003751"/>
    </source>
</evidence>
<dbReference type="Proteomes" id="UP000184203">
    <property type="component" value="Unassembled WGS sequence"/>
</dbReference>
<dbReference type="RefSeq" id="WP_007977776.1">
    <property type="nucleotide sequence ID" value="NZ_AEMG01000004.1"/>
</dbReference>
<evidence type="ECO:0000313" key="2">
    <source>
        <dbReference type="EMBL" id="SHK50456.1"/>
    </source>
</evidence>
<reference evidence="1 3" key="1">
    <citation type="journal article" date="2014" name="ISME J.">
        <title>Trehalose/2-sulfotrehalose biosynthesis and glycine-betaine uptake are widely spread mechanisms for osmoadaptation in the Halobacteriales.</title>
        <authorList>
            <person name="Youssef N.H."/>
            <person name="Savage-Ashlock K.N."/>
            <person name="McCully A.L."/>
            <person name="Luedtke B."/>
            <person name="Shaw E.I."/>
            <person name="Hoff W.D."/>
            <person name="Elshahed M.S."/>
        </authorList>
    </citation>
    <scope>NUCLEOTIDE SEQUENCE [LARGE SCALE GENOMIC DNA]</scope>
    <source>
        <strain evidence="1 3">DX253</strain>
    </source>
</reference>
<proteinExistence type="predicted"/>
<dbReference type="PATRIC" id="fig|797209.4.peg.1092"/>
<evidence type="ECO:0000313" key="1">
    <source>
        <dbReference type="EMBL" id="EFW93293.1"/>
    </source>
</evidence>
<dbReference type="AlphaFoldDB" id="E7QQM9"/>
<protein>
    <submittedName>
        <fullName evidence="1">Uncharacterized protein</fullName>
    </submittedName>
</protein>
<keyword evidence="4" id="KW-1185">Reference proteome</keyword>
<dbReference type="Proteomes" id="UP000003751">
    <property type="component" value="Unassembled WGS sequence"/>
</dbReference>
<dbReference type="OrthoDB" id="248618at2157"/>
<dbReference type="STRING" id="797209.GCA_000376445_01214"/>
<dbReference type="EMBL" id="AEMG01000004">
    <property type="protein sequence ID" value="EFW93293.1"/>
    <property type="molecule type" value="Genomic_DNA"/>
</dbReference>
<organism evidence="1 3">
    <name type="scientific">Haladaptatus paucihalophilus DX253</name>
    <dbReference type="NCBI Taxonomy" id="797209"/>
    <lineage>
        <taxon>Archaea</taxon>
        <taxon>Methanobacteriati</taxon>
        <taxon>Methanobacteriota</taxon>
        <taxon>Stenosarchaea group</taxon>
        <taxon>Halobacteria</taxon>
        <taxon>Halobacteriales</taxon>
        <taxon>Haladaptataceae</taxon>
        <taxon>Haladaptatus</taxon>
    </lineage>
</organism>
<name>E7QQM9_HALPU</name>
<reference evidence="2" key="2">
    <citation type="submission" date="2016-11" db="EMBL/GenBank/DDBJ databases">
        <authorList>
            <person name="Jaros S."/>
            <person name="Januszkiewicz K."/>
            <person name="Wedrychowicz H."/>
        </authorList>
    </citation>
    <scope>NUCLEOTIDE SEQUENCE [LARGE SCALE GENOMIC DNA]</scope>
    <source>
        <strain evidence="2">DX253</strain>
    </source>
</reference>
<reference evidence="4" key="3">
    <citation type="submission" date="2016-11" db="EMBL/GenBank/DDBJ databases">
        <authorList>
            <person name="Varghese N."/>
            <person name="Submissions S."/>
        </authorList>
    </citation>
    <scope>NUCLEOTIDE SEQUENCE [LARGE SCALE GENOMIC DNA]</scope>
    <source>
        <strain evidence="4">DX253</strain>
    </source>
</reference>